<proteinExistence type="predicted"/>
<dbReference type="Proteomes" id="UP000226031">
    <property type="component" value="Unassembled WGS sequence"/>
</dbReference>
<feature type="compositionally biased region" description="Acidic residues" evidence="1">
    <location>
        <begin position="168"/>
        <end position="178"/>
    </location>
</feature>
<feature type="compositionally biased region" description="Polar residues" evidence="1">
    <location>
        <begin position="94"/>
        <end position="119"/>
    </location>
</feature>
<feature type="compositionally biased region" description="Polar residues" evidence="1">
    <location>
        <begin position="180"/>
        <end position="196"/>
    </location>
</feature>
<organism evidence="2 3">
    <name type="scientific">[Emmonsia] crescens</name>
    <dbReference type="NCBI Taxonomy" id="73230"/>
    <lineage>
        <taxon>Eukaryota</taxon>
        <taxon>Fungi</taxon>
        <taxon>Dikarya</taxon>
        <taxon>Ascomycota</taxon>
        <taxon>Pezizomycotina</taxon>
        <taxon>Eurotiomycetes</taxon>
        <taxon>Eurotiomycetidae</taxon>
        <taxon>Onygenales</taxon>
        <taxon>Ajellomycetaceae</taxon>
        <taxon>Emergomyces</taxon>
    </lineage>
</organism>
<feature type="region of interest" description="Disordered" evidence="1">
    <location>
        <begin position="43"/>
        <end position="75"/>
    </location>
</feature>
<evidence type="ECO:0000256" key="1">
    <source>
        <dbReference type="SAM" id="MobiDB-lite"/>
    </source>
</evidence>
<feature type="compositionally biased region" description="Basic and acidic residues" evidence="1">
    <location>
        <begin position="211"/>
        <end position="223"/>
    </location>
</feature>
<gene>
    <name evidence="2" type="ORF">GX50_01315</name>
</gene>
<comment type="caution">
    <text evidence="2">The sequence shown here is derived from an EMBL/GenBank/DDBJ whole genome shotgun (WGS) entry which is preliminary data.</text>
</comment>
<dbReference type="EMBL" id="PDND01000015">
    <property type="protein sequence ID" value="PGH35857.1"/>
    <property type="molecule type" value="Genomic_DNA"/>
</dbReference>
<protein>
    <submittedName>
        <fullName evidence="2">Uncharacterized protein</fullName>
    </submittedName>
</protein>
<evidence type="ECO:0000313" key="3">
    <source>
        <dbReference type="Proteomes" id="UP000226031"/>
    </source>
</evidence>
<feature type="compositionally biased region" description="Acidic residues" evidence="1">
    <location>
        <begin position="134"/>
        <end position="161"/>
    </location>
</feature>
<sequence>MGRKPRASESPPLPPFEYMSRNRRAVFGDPPSAYLAAVIERNERARKKREQVRLENERNQDEEELPRKRLAPNNNIQANAYLTPVENGYLVWSGSGTPASSTYAVSGTSHSQFADSESNGESRERSDNTSTDQTNDEGEDTEGYGDEEAEQSREDLEDDGSEGFQSSEDSDIDADMANDENISIQRQNPRSSQTTVTEKDEEDVDNGQDCKTGKPGDRNDMVNKDFCAPSLIEVDGDSATTNLVSFASNNALTTRNKHIRRHPAHRPSSPISNRASFHMFAVPGTIFVDPIDFDSDDIRSLAHSLATNCASQSFEGNEVIEIENIPLAEVIPQNSGSRLVGHRYNPVSQSQNVFHAGSSRTVSEVTIIIDRSSNQDDPFREGNDNGAMHYSDEFSYEHSYQSLDW</sequence>
<evidence type="ECO:0000313" key="2">
    <source>
        <dbReference type="EMBL" id="PGH35857.1"/>
    </source>
</evidence>
<dbReference type="AlphaFoldDB" id="A0A2B7ZSW6"/>
<dbReference type="VEuPathDB" id="FungiDB:EMCG_00635"/>
<accession>A0A2B7ZSW6</accession>
<reference evidence="2 3" key="1">
    <citation type="submission" date="2017-10" db="EMBL/GenBank/DDBJ databases">
        <title>Comparative genomics in systemic dimorphic fungi from Ajellomycetaceae.</title>
        <authorList>
            <person name="Munoz J.F."/>
            <person name="Mcewen J.G."/>
            <person name="Clay O.K."/>
            <person name="Cuomo C.A."/>
        </authorList>
    </citation>
    <scope>NUCLEOTIDE SEQUENCE [LARGE SCALE GENOMIC DNA]</scope>
    <source>
        <strain evidence="2 3">UAMH4076</strain>
    </source>
</reference>
<name>A0A2B7ZSW6_9EURO</name>
<keyword evidence="3" id="KW-1185">Reference proteome</keyword>
<feature type="region of interest" description="Disordered" evidence="1">
    <location>
        <begin position="89"/>
        <end position="223"/>
    </location>
</feature>